<keyword evidence="14" id="KW-0653">Protein transport</keyword>
<dbReference type="SUPFAM" id="SSF57850">
    <property type="entry name" value="RING/U-box"/>
    <property type="match status" value="1"/>
</dbReference>
<evidence type="ECO:0000256" key="11">
    <source>
        <dbReference type="ARBA" id="ARBA00022771"/>
    </source>
</evidence>
<keyword evidence="12" id="KW-0833">Ubl conjugation pathway</keyword>
<dbReference type="PANTHER" id="PTHR23350">
    <property type="entry name" value="PEROXISOME ASSEMBLY PROTEIN 10"/>
    <property type="match status" value="1"/>
</dbReference>
<dbReference type="Pfam" id="PF04757">
    <property type="entry name" value="Pex2_Pex12"/>
    <property type="match status" value="1"/>
</dbReference>
<evidence type="ECO:0000256" key="14">
    <source>
        <dbReference type="ARBA" id="ARBA00022927"/>
    </source>
</evidence>
<dbReference type="SMART" id="SM00184">
    <property type="entry name" value="RING"/>
    <property type="match status" value="1"/>
</dbReference>
<evidence type="ECO:0000256" key="7">
    <source>
        <dbReference type="ARBA" id="ARBA00022593"/>
    </source>
</evidence>
<evidence type="ECO:0000256" key="10">
    <source>
        <dbReference type="ARBA" id="ARBA00022723"/>
    </source>
</evidence>
<dbReference type="EC" id="2.3.2.27" evidence="5"/>
<evidence type="ECO:0000313" key="22">
    <source>
        <dbReference type="EMBL" id="RKP30820.1"/>
    </source>
</evidence>
<protein>
    <recommendedName>
        <fullName evidence="5">RING-type E3 ubiquitin transferase</fullName>
        <ecNumber evidence="5">2.3.2.27</ecNumber>
    </recommendedName>
    <alternativeName>
        <fullName evidence="18">Peroxin-10</fullName>
    </alternativeName>
</protein>
<keyword evidence="6" id="KW-0813">Transport</keyword>
<dbReference type="GO" id="GO:0061630">
    <property type="term" value="F:ubiquitin protein ligase activity"/>
    <property type="evidence" value="ECO:0007669"/>
    <property type="project" value="UniProtKB-EC"/>
</dbReference>
<dbReference type="Gene3D" id="3.30.40.10">
    <property type="entry name" value="Zinc/RING finger domain, C3HC4 (zinc finger)"/>
    <property type="match status" value="1"/>
</dbReference>
<dbReference type="InterPro" id="IPR017907">
    <property type="entry name" value="Znf_RING_CS"/>
</dbReference>
<name>A0A4P9ZFQ6_9ASCO</name>
<dbReference type="Proteomes" id="UP000268321">
    <property type="component" value="Unassembled WGS sequence"/>
</dbReference>
<feature type="domain" description="RING-type" evidence="21">
    <location>
        <begin position="286"/>
        <end position="324"/>
    </location>
</feature>
<reference evidence="23" key="1">
    <citation type="journal article" date="2018" name="Nat. Microbiol.">
        <title>Leveraging single-cell genomics to expand the fungal tree of life.</title>
        <authorList>
            <person name="Ahrendt S.R."/>
            <person name="Quandt C.A."/>
            <person name="Ciobanu D."/>
            <person name="Clum A."/>
            <person name="Salamov A."/>
            <person name="Andreopoulos B."/>
            <person name="Cheng J.F."/>
            <person name="Woyke T."/>
            <person name="Pelin A."/>
            <person name="Henrissat B."/>
            <person name="Reynolds N.K."/>
            <person name="Benny G.L."/>
            <person name="Smith M.E."/>
            <person name="James T.Y."/>
            <person name="Grigoriev I.V."/>
        </authorList>
    </citation>
    <scope>NUCLEOTIDE SEQUENCE [LARGE SCALE GENOMIC DNA]</scope>
    <source>
        <strain evidence="23">Baker2002</strain>
    </source>
</reference>
<dbReference type="PANTHER" id="PTHR23350:SF0">
    <property type="entry name" value="PEROXISOME BIOGENESIS FACTOR 10"/>
    <property type="match status" value="1"/>
</dbReference>
<dbReference type="GO" id="GO:0016562">
    <property type="term" value="P:protein import into peroxisome matrix, receptor recycling"/>
    <property type="evidence" value="ECO:0007669"/>
    <property type="project" value="UniProtKB-ARBA"/>
</dbReference>
<dbReference type="EMBL" id="ML004451">
    <property type="protein sequence ID" value="RKP30820.1"/>
    <property type="molecule type" value="Genomic_DNA"/>
</dbReference>
<evidence type="ECO:0000256" key="4">
    <source>
        <dbReference type="ARBA" id="ARBA00008704"/>
    </source>
</evidence>
<keyword evidence="16 20" id="KW-0472">Membrane</keyword>
<keyword evidence="13" id="KW-0862">Zinc</keyword>
<evidence type="ECO:0000256" key="20">
    <source>
        <dbReference type="SAM" id="Phobius"/>
    </source>
</evidence>
<dbReference type="Pfam" id="PF13639">
    <property type="entry name" value="zf-RING_2"/>
    <property type="match status" value="1"/>
</dbReference>
<evidence type="ECO:0000256" key="5">
    <source>
        <dbReference type="ARBA" id="ARBA00012483"/>
    </source>
</evidence>
<keyword evidence="11 19" id="KW-0863">Zinc-finger</keyword>
<accession>A0A4P9ZFQ6</accession>
<dbReference type="InterPro" id="IPR001841">
    <property type="entry name" value="Znf_RING"/>
</dbReference>
<keyword evidence="17" id="KW-0576">Peroxisome</keyword>
<keyword evidence="9 20" id="KW-0812">Transmembrane</keyword>
<comment type="similarity">
    <text evidence="4">Belongs to the pex2/pex10/pex12 family.</text>
</comment>
<evidence type="ECO:0000256" key="15">
    <source>
        <dbReference type="ARBA" id="ARBA00022989"/>
    </source>
</evidence>
<keyword evidence="15 20" id="KW-1133">Transmembrane helix</keyword>
<evidence type="ECO:0000256" key="6">
    <source>
        <dbReference type="ARBA" id="ARBA00022448"/>
    </source>
</evidence>
<comment type="pathway">
    <text evidence="3">Protein modification; protein ubiquitination.</text>
</comment>
<dbReference type="GO" id="GO:0008270">
    <property type="term" value="F:zinc ion binding"/>
    <property type="evidence" value="ECO:0007669"/>
    <property type="project" value="UniProtKB-KW"/>
</dbReference>
<dbReference type="GO" id="GO:0005778">
    <property type="term" value="C:peroxisomal membrane"/>
    <property type="evidence" value="ECO:0007669"/>
    <property type="project" value="UniProtKB-SubCell"/>
</dbReference>
<dbReference type="InterPro" id="IPR006845">
    <property type="entry name" value="Pex_N"/>
</dbReference>
<evidence type="ECO:0000256" key="8">
    <source>
        <dbReference type="ARBA" id="ARBA00022679"/>
    </source>
</evidence>
<dbReference type="OrthoDB" id="6270329at2759"/>
<evidence type="ECO:0000256" key="3">
    <source>
        <dbReference type="ARBA" id="ARBA00004906"/>
    </source>
</evidence>
<keyword evidence="7" id="KW-0962">Peroxisome biogenesis</keyword>
<comment type="subcellular location">
    <subcellularLocation>
        <location evidence="2">Peroxisome membrane</location>
        <topology evidence="2">Multi-pass membrane protein</topology>
    </subcellularLocation>
</comment>
<feature type="transmembrane region" description="Helical" evidence="20">
    <location>
        <begin position="95"/>
        <end position="112"/>
    </location>
</feature>
<dbReference type="GO" id="GO:0016567">
    <property type="term" value="P:protein ubiquitination"/>
    <property type="evidence" value="ECO:0007669"/>
    <property type="project" value="UniProtKB-ARBA"/>
</dbReference>
<dbReference type="PROSITE" id="PS50089">
    <property type="entry name" value="ZF_RING_2"/>
    <property type="match status" value="1"/>
</dbReference>
<evidence type="ECO:0000256" key="17">
    <source>
        <dbReference type="ARBA" id="ARBA00023140"/>
    </source>
</evidence>
<evidence type="ECO:0000256" key="16">
    <source>
        <dbReference type="ARBA" id="ARBA00023136"/>
    </source>
</evidence>
<evidence type="ECO:0000256" key="1">
    <source>
        <dbReference type="ARBA" id="ARBA00000900"/>
    </source>
</evidence>
<evidence type="ECO:0000256" key="2">
    <source>
        <dbReference type="ARBA" id="ARBA00004585"/>
    </source>
</evidence>
<evidence type="ECO:0000256" key="12">
    <source>
        <dbReference type="ARBA" id="ARBA00022786"/>
    </source>
</evidence>
<proteinExistence type="inferred from homology"/>
<evidence type="ECO:0000256" key="9">
    <source>
        <dbReference type="ARBA" id="ARBA00022692"/>
    </source>
</evidence>
<evidence type="ECO:0000313" key="23">
    <source>
        <dbReference type="Proteomes" id="UP000268321"/>
    </source>
</evidence>
<dbReference type="InterPro" id="IPR013083">
    <property type="entry name" value="Znf_RING/FYVE/PHD"/>
</dbReference>
<evidence type="ECO:0000256" key="19">
    <source>
        <dbReference type="PROSITE-ProRule" id="PRU00175"/>
    </source>
</evidence>
<dbReference type="PROSITE" id="PS00518">
    <property type="entry name" value="ZF_RING_1"/>
    <property type="match status" value="1"/>
</dbReference>
<comment type="catalytic activity">
    <reaction evidence="1">
        <text>S-ubiquitinyl-[E2 ubiquitin-conjugating enzyme]-L-cysteine + [acceptor protein]-L-lysine = [E2 ubiquitin-conjugating enzyme]-L-cysteine + N(6)-ubiquitinyl-[acceptor protein]-L-lysine.</text>
        <dbReference type="EC" id="2.3.2.27"/>
    </reaction>
</comment>
<keyword evidence="10" id="KW-0479">Metal-binding</keyword>
<evidence type="ECO:0000256" key="13">
    <source>
        <dbReference type="ARBA" id="ARBA00022833"/>
    </source>
</evidence>
<organism evidence="22 23">
    <name type="scientific">Metschnikowia bicuspidata</name>
    <dbReference type="NCBI Taxonomy" id="27322"/>
    <lineage>
        <taxon>Eukaryota</taxon>
        <taxon>Fungi</taxon>
        <taxon>Dikarya</taxon>
        <taxon>Ascomycota</taxon>
        <taxon>Saccharomycotina</taxon>
        <taxon>Pichiomycetes</taxon>
        <taxon>Metschnikowiaceae</taxon>
        <taxon>Metschnikowia</taxon>
    </lineage>
</organism>
<keyword evidence="8" id="KW-0808">Transferase</keyword>
<evidence type="ECO:0000256" key="18">
    <source>
        <dbReference type="ARBA" id="ARBA00041230"/>
    </source>
</evidence>
<evidence type="ECO:0000259" key="21">
    <source>
        <dbReference type="PROSITE" id="PS50089"/>
    </source>
</evidence>
<dbReference type="InterPro" id="IPR025654">
    <property type="entry name" value="PEX2/10"/>
</dbReference>
<dbReference type="CDD" id="cd16527">
    <property type="entry name" value="RING-HC_PEX10"/>
    <property type="match status" value="1"/>
</dbReference>
<dbReference type="AlphaFoldDB" id="A0A4P9ZFQ6"/>
<keyword evidence="23" id="KW-1185">Reference proteome</keyword>
<sequence length="336" mass="37507">MSRANSNALPYVDAAAIVRANQKDSFFIQSLHSQIQEAARLLKGQRWVHSSPKEIAVFSKALYFLATTVLGARTLGEEYVDIMYVNRLGRRMPLVRARTVFVGAYVFLPYIVSRVVLRLRARSDGQDTKGQAWSLSSALGSFFSSNSSIFDTITNLHVALFYFQGHFYSISKRIAGLRYVFGHNKDRHKIQKTGNYAMLGAVILLQFAVKLLLRIKQYSDTRVIARDDAVTEASTSGASVDTIATLQQLSEAYESVCNNEAVAKKVTVDLANPAHLPYFPLGSRSCMLCLAPMVNPSAANCGHMFCWECIVGWVREHPECPLCRQVCIEQNLLPLR</sequence>
<gene>
    <name evidence="22" type="ORF">METBISCDRAFT_30614</name>
</gene>